<dbReference type="Proteomes" id="UP000052230">
    <property type="component" value="Unassembled WGS sequence"/>
</dbReference>
<keyword evidence="2" id="KW-1185">Reference proteome</keyword>
<dbReference type="AlphaFoldDB" id="A0A0U5FJ41"/>
<dbReference type="InterPro" id="IPR029039">
    <property type="entry name" value="Flavoprotein-like_sf"/>
</dbReference>
<evidence type="ECO:0000313" key="2">
    <source>
        <dbReference type="Proteomes" id="UP000052230"/>
    </source>
</evidence>
<evidence type="ECO:0000313" key="1">
    <source>
        <dbReference type="EMBL" id="CEG18551.1"/>
    </source>
</evidence>
<proteinExistence type="predicted"/>
<name>A0A0U5FJ41_XANCI</name>
<protein>
    <submittedName>
        <fullName evidence="1">Uncharacterized protein</fullName>
    </submittedName>
</protein>
<sequence>MFKNQIDWLPLEEGSVRRTQGKTLAVIDTPRIS</sequence>
<organism evidence="1 2">
    <name type="scientific">Xanthomonas citri pv. citri</name>
    <dbReference type="NCBI Taxonomy" id="611301"/>
    <lineage>
        <taxon>Bacteria</taxon>
        <taxon>Pseudomonadati</taxon>
        <taxon>Pseudomonadota</taxon>
        <taxon>Gammaproteobacteria</taxon>
        <taxon>Lysobacterales</taxon>
        <taxon>Lysobacteraceae</taxon>
        <taxon>Xanthomonas</taxon>
    </lineage>
</organism>
<dbReference type="EMBL" id="CCXZ01000182">
    <property type="protein sequence ID" value="CEG18551.1"/>
    <property type="molecule type" value="Genomic_DNA"/>
</dbReference>
<accession>A0A0U5FJ41</accession>
<comment type="caution">
    <text evidence="1">The sequence shown here is derived from an EMBL/GenBank/DDBJ whole genome shotgun (WGS) entry which is preliminary data.</text>
</comment>
<reference evidence="1 2" key="1">
    <citation type="submission" date="2014-09" db="EMBL/GenBank/DDBJ databases">
        <authorList>
            <person name="Regsiter A."/>
        </authorList>
    </citation>
    <scope>NUCLEOTIDE SEQUENCE [LARGE SCALE GENOMIC DNA]</scope>
</reference>
<gene>
    <name evidence="1" type="ORF">XAC3562_840206</name>
</gene>
<dbReference type="Gene3D" id="3.40.50.360">
    <property type="match status" value="1"/>
</dbReference>